<evidence type="ECO:0000313" key="3">
    <source>
        <dbReference type="EMBL" id="KAK8009224.1"/>
    </source>
</evidence>
<keyword evidence="2" id="KW-0472">Membrane</keyword>
<reference evidence="3 4" key="1">
    <citation type="submission" date="2023-01" db="EMBL/GenBank/DDBJ databases">
        <title>Analysis of 21 Apiospora genomes using comparative genomics revels a genus with tremendous synthesis potential of carbohydrate active enzymes and secondary metabolites.</title>
        <authorList>
            <person name="Sorensen T."/>
        </authorList>
    </citation>
    <scope>NUCLEOTIDE SEQUENCE [LARGE SCALE GENOMIC DNA]</scope>
    <source>
        <strain evidence="3 4">CBS 20057</strain>
    </source>
</reference>
<evidence type="ECO:0000313" key="4">
    <source>
        <dbReference type="Proteomes" id="UP001396898"/>
    </source>
</evidence>
<name>A0ABR1RF58_9PEZI</name>
<sequence>MDASENMADQLLAGIQPSTDGPASELQSSGQDDVHGSASQNILEPLSETGGQENSYVRINETGMDEPCRGANTNTTPTEQTHTLPSSGGTVVIKDTGTSASTHHNSQLGKGSHRSRPPLTAFWVWEIHCCCLSVLCLVAISIILAIFKNRPVSDWSLMISINALISVFSAIMRASSMMGVSEGISQMKWLWYFRDSRPLSHFEDFDGASRGPLGALKLLARRRPHHIANLGALVTILMVAVDPFFQQLVRYDSCLLPTDAPASISRTNNYTVGGYQTQLLFAEPDSAMAKAIYSGALEPPSIEAAAILYDCPTGNCTFPGSDGETGSFSSLAMCSHCKDLSYRIQVNGSSLSFFIPSWWSEPELQIGEIVKWNNMPFQMAEASKVPANTSNFDEAINLQFLMKVLDDPGSCVLTNTTGCPKHPWAVACSLYPCIKTYSASVQGSVLSETTISSVPLRKTNASSVEVTVSPNMTWSLAAEEVVNGGQRRQCLKSNVPGDNATVAMSSNYTLQIGQDPADTLTTWYEADCVWVLGTTSGLAVNQILSHMFDASLLGSMTDNTMSVQGDTWLKQFYRNGTADMDTASQYFEGIANALTGLMRRHGDTPASGYAMGTQLAVKTCIRVQWLWMVFPAALNAMAVMTLVTTLKRSAKTKTWKGAWRSSSLAAMFQRVNVGGETSTACSGGLHASRDEIEEKAKAIRVTMVRGYLEGNCSSEI</sequence>
<keyword evidence="2" id="KW-1133">Transmembrane helix</keyword>
<evidence type="ECO:0008006" key="5">
    <source>
        <dbReference type="Google" id="ProtNLM"/>
    </source>
</evidence>
<organism evidence="3 4">
    <name type="scientific">Apiospora marii</name>
    <dbReference type="NCBI Taxonomy" id="335849"/>
    <lineage>
        <taxon>Eukaryota</taxon>
        <taxon>Fungi</taxon>
        <taxon>Dikarya</taxon>
        <taxon>Ascomycota</taxon>
        <taxon>Pezizomycotina</taxon>
        <taxon>Sordariomycetes</taxon>
        <taxon>Xylariomycetidae</taxon>
        <taxon>Amphisphaeriales</taxon>
        <taxon>Apiosporaceae</taxon>
        <taxon>Apiospora</taxon>
    </lineage>
</organism>
<comment type="caution">
    <text evidence="3">The sequence shown here is derived from an EMBL/GenBank/DDBJ whole genome shotgun (WGS) entry which is preliminary data.</text>
</comment>
<dbReference type="InterPro" id="IPR021514">
    <property type="entry name" value="DUF3176"/>
</dbReference>
<dbReference type="Proteomes" id="UP001396898">
    <property type="component" value="Unassembled WGS sequence"/>
</dbReference>
<proteinExistence type="predicted"/>
<feature type="compositionally biased region" description="Low complexity" evidence="1">
    <location>
        <begin position="73"/>
        <end position="83"/>
    </location>
</feature>
<protein>
    <recommendedName>
        <fullName evidence="5">Carboxylic ester hydrolase</fullName>
    </recommendedName>
</protein>
<dbReference type="PANTHER" id="PTHR35394">
    <property type="entry name" value="DUF3176 DOMAIN-CONTAINING PROTEIN"/>
    <property type="match status" value="1"/>
</dbReference>
<feature type="transmembrane region" description="Helical" evidence="2">
    <location>
        <begin position="625"/>
        <end position="646"/>
    </location>
</feature>
<dbReference type="EMBL" id="JAQQWI010000016">
    <property type="protein sequence ID" value="KAK8009224.1"/>
    <property type="molecule type" value="Genomic_DNA"/>
</dbReference>
<evidence type="ECO:0000256" key="2">
    <source>
        <dbReference type="SAM" id="Phobius"/>
    </source>
</evidence>
<feature type="compositionally biased region" description="Polar residues" evidence="1">
    <location>
        <begin position="16"/>
        <end position="37"/>
    </location>
</feature>
<gene>
    <name evidence="3" type="ORF">PG991_011775</name>
</gene>
<feature type="transmembrane region" description="Helical" evidence="2">
    <location>
        <begin position="122"/>
        <end position="147"/>
    </location>
</feature>
<keyword evidence="4" id="KW-1185">Reference proteome</keyword>
<feature type="transmembrane region" description="Helical" evidence="2">
    <location>
        <begin position="159"/>
        <end position="180"/>
    </location>
</feature>
<accession>A0ABR1RF58</accession>
<feature type="region of interest" description="Disordered" evidence="1">
    <location>
        <begin position="1"/>
        <end position="37"/>
    </location>
</feature>
<feature type="region of interest" description="Disordered" evidence="1">
    <location>
        <begin position="63"/>
        <end position="89"/>
    </location>
</feature>
<keyword evidence="2" id="KW-0812">Transmembrane</keyword>
<feature type="transmembrane region" description="Helical" evidence="2">
    <location>
        <begin position="227"/>
        <end position="245"/>
    </location>
</feature>
<dbReference type="Pfam" id="PF11374">
    <property type="entry name" value="DUF3176"/>
    <property type="match status" value="1"/>
</dbReference>
<dbReference type="PANTHER" id="PTHR35394:SF5">
    <property type="entry name" value="DUF3176 DOMAIN-CONTAINING PROTEIN"/>
    <property type="match status" value="1"/>
</dbReference>
<evidence type="ECO:0000256" key="1">
    <source>
        <dbReference type="SAM" id="MobiDB-lite"/>
    </source>
</evidence>